<gene>
    <name evidence="1" type="ORF">DFR57_12334</name>
</gene>
<proteinExistence type="predicted"/>
<evidence type="ECO:0000313" key="2">
    <source>
        <dbReference type="Proteomes" id="UP000252585"/>
    </source>
</evidence>
<dbReference type="Proteomes" id="UP000252585">
    <property type="component" value="Unassembled WGS sequence"/>
</dbReference>
<organism evidence="1 2">
    <name type="scientific">Saliterribacillus persicus</name>
    <dbReference type="NCBI Taxonomy" id="930114"/>
    <lineage>
        <taxon>Bacteria</taxon>
        <taxon>Bacillati</taxon>
        <taxon>Bacillota</taxon>
        <taxon>Bacilli</taxon>
        <taxon>Bacillales</taxon>
        <taxon>Bacillaceae</taxon>
        <taxon>Saliterribacillus</taxon>
    </lineage>
</organism>
<evidence type="ECO:0000313" key="1">
    <source>
        <dbReference type="EMBL" id="RCW62764.1"/>
    </source>
</evidence>
<dbReference type="EMBL" id="QPJJ01000023">
    <property type="protein sequence ID" value="RCW62764.1"/>
    <property type="molecule type" value="Genomic_DNA"/>
</dbReference>
<comment type="caution">
    <text evidence="1">The sequence shown here is derived from an EMBL/GenBank/DDBJ whole genome shotgun (WGS) entry which is preliminary data.</text>
</comment>
<accession>A0A368X9Q3</accession>
<reference evidence="1 2" key="1">
    <citation type="submission" date="2018-07" db="EMBL/GenBank/DDBJ databases">
        <title>Genomic Encyclopedia of Type Strains, Phase IV (KMG-IV): sequencing the most valuable type-strain genomes for metagenomic binning, comparative biology and taxonomic classification.</title>
        <authorList>
            <person name="Goeker M."/>
        </authorList>
    </citation>
    <scope>NUCLEOTIDE SEQUENCE [LARGE SCALE GENOMIC DNA]</scope>
    <source>
        <strain evidence="1 2">DSM 27696</strain>
    </source>
</reference>
<sequence length="55" mass="6359">MCNNGQVSGRRDTVIKNIFSQKDGVTMDIDNDFEKNIERTKKRAKWGCLTWAIIL</sequence>
<protein>
    <submittedName>
        <fullName evidence="1">Uncharacterized protein</fullName>
    </submittedName>
</protein>
<dbReference type="AlphaFoldDB" id="A0A368X9Q3"/>
<keyword evidence="2" id="KW-1185">Reference proteome</keyword>
<feature type="non-terminal residue" evidence="1">
    <location>
        <position position="55"/>
    </location>
</feature>
<name>A0A368X9Q3_9BACI</name>